<name>A0A1Y1JHG6_PLAGO</name>
<proteinExistence type="predicted"/>
<dbReference type="OrthoDB" id="26525at2759"/>
<accession>A0A1Y1JHG6</accession>
<evidence type="ECO:0000256" key="1">
    <source>
        <dbReference type="ARBA" id="ARBA00022723"/>
    </source>
</evidence>
<dbReference type="Proteomes" id="UP000195521">
    <property type="component" value="Unassembled WGS sequence"/>
</dbReference>
<sequence length="158" mass="18656">MEAEERGEIKKESNYKFLNSDEISNLEYIFNKIKKNKHEYVTIQNLQKFLHTSHNKDIADNLLDLFHMYGSAISLDEFLTSLNCDINEFKSTEKMENLFNLLDTTKKGYVSNKNFIQAAKEFENEFNEETLKRIFSIMDLNNNGEMHFDEFKNSISNI</sequence>
<dbReference type="InterPro" id="IPR011992">
    <property type="entry name" value="EF-hand-dom_pair"/>
</dbReference>
<evidence type="ECO:0000313" key="5">
    <source>
        <dbReference type="Proteomes" id="UP000195521"/>
    </source>
</evidence>
<feature type="domain" description="EF-hand" evidence="3">
    <location>
        <begin position="126"/>
        <end position="158"/>
    </location>
</feature>
<evidence type="ECO:0000256" key="2">
    <source>
        <dbReference type="ARBA" id="ARBA00022737"/>
    </source>
</evidence>
<dbReference type="RefSeq" id="XP_028544555.1">
    <property type="nucleotide sequence ID" value="XM_028688754.1"/>
</dbReference>
<dbReference type="InterPro" id="IPR002048">
    <property type="entry name" value="EF_hand_dom"/>
</dbReference>
<dbReference type="Pfam" id="PF13499">
    <property type="entry name" value="EF-hand_7"/>
    <property type="match status" value="1"/>
</dbReference>
<keyword evidence="5" id="KW-1185">Reference proteome</keyword>
<organism evidence="4 5">
    <name type="scientific">Plasmodium gonderi</name>
    <dbReference type="NCBI Taxonomy" id="77519"/>
    <lineage>
        <taxon>Eukaryota</taxon>
        <taxon>Sar</taxon>
        <taxon>Alveolata</taxon>
        <taxon>Apicomplexa</taxon>
        <taxon>Aconoidasida</taxon>
        <taxon>Haemosporida</taxon>
        <taxon>Plasmodiidae</taxon>
        <taxon>Plasmodium</taxon>
        <taxon>Plasmodium (Plasmodium)</taxon>
    </lineage>
</organism>
<gene>
    <name evidence="4" type="ORF">PGO_114200</name>
</gene>
<dbReference type="Gene3D" id="1.10.238.10">
    <property type="entry name" value="EF-hand"/>
    <property type="match status" value="1"/>
</dbReference>
<dbReference type="SMART" id="SM00054">
    <property type="entry name" value="EFh"/>
    <property type="match status" value="2"/>
</dbReference>
<reference evidence="5" key="1">
    <citation type="submission" date="2017-04" db="EMBL/GenBank/DDBJ databases">
        <title>Plasmodium gonderi genome.</title>
        <authorList>
            <person name="Arisue N."/>
            <person name="Honma H."/>
            <person name="Kawai S."/>
            <person name="Tougan T."/>
            <person name="Tanabe K."/>
            <person name="Horii T."/>
        </authorList>
    </citation>
    <scope>NUCLEOTIDE SEQUENCE [LARGE SCALE GENOMIC DNA]</scope>
    <source>
        <strain evidence="5">ATCC 30045</strain>
    </source>
</reference>
<evidence type="ECO:0000313" key="4">
    <source>
        <dbReference type="EMBL" id="GAW81966.1"/>
    </source>
</evidence>
<keyword evidence="2" id="KW-0677">Repeat</keyword>
<dbReference type="SUPFAM" id="SSF47473">
    <property type="entry name" value="EF-hand"/>
    <property type="match status" value="1"/>
</dbReference>
<protein>
    <submittedName>
        <fullName evidence="4">Calcium-binding protein</fullName>
    </submittedName>
</protein>
<dbReference type="AlphaFoldDB" id="A0A1Y1JHG6"/>
<feature type="domain" description="EF-hand" evidence="3">
    <location>
        <begin position="90"/>
        <end position="125"/>
    </location>
</feature>
<dbReference type="GO" id="GO:0005509">
    <property type="term" value="F:calcium ion binding"/>
    <property type="evidence" value="ECO:0007669"/>
    <property type="project" value="InterPro"/>
</dbReference>
<dbReference type="OMA" id="MHFDEFK"/>
<comment type="caution">
    <text evidence="4">The sequence shown here is derived from an EMBL/GenBank/DDBJ whole genome shotgun (WGS) entry which is preliminary data.</text>
</comment>
<evidence type="ECO:0000259" key="3">
    <source>
        <dbReference type="PROSITE" id="PS50222"/>
    </source>
</evidence>
<dbReference type="EMBL" id="BDQF01000012">
    <property type="protein sequence ID" value="GAW81966.1"/>
    <property type="molecule type" value="Genomic_DNA"/>
</dbReference>
<dbReference type="PROSITE" id="PS50222">
    <property type="entry name" value="EF_HAND_2"/>
    <property type="match status" value="2"/>
</dbReference>
<keyword evidence="1" id="KW-0479">Metal-binding</keyword>
<dbReference type="PANTHER" id="PTHR45942">
    <property type="entry name" value="PROTEIN PHOSPATASE 3 REGULATORY SUBUNIT B ALPHA ISOFORM TYPE 1"/>
    <property type="match status" value="1"/>
</dbReference>
<dbReference type="GeneID" id="39748698"/>